<protein>
    <recommendedName>
        <fullName evidence="5">Fe2OG dioxygenase domain-containing protein</fullName>
    </recommendedName>
</protein>
<dbReference type="InterPro" id="IPR027443">
    <property type="entry name" value="IPNS-like_sf"/>
</dbReference>
<reference evidence="3" key="2">
    <citation type="submission" date="2024-10" db="UniProtKB">
        <authorList>
            <consortium name="EnsemblProtists"/>
        </authorList>
    </citation>
    <scope>IDENTIFICATION</scope>
</reference>
<reference evidence="4" key="1">
    <citation type="journal article" date="2013" name="Nature">
        <title>Pan genome of the phytoplankton Emiliania underpins its global distribution.</title>
        <authorList>
            <person name="Read B.A."/>
            <person name="Kegel J."/>
            <person name="Klute M.J."/>
            <person name="Kuo A."/>
            <person name="Lefebvre S.C."/>
            <person name="Maumus F."/>
            <person name="Mayer C."/>
            <person name="Miller J."/>
            <person name="Monier A."/>
            <person name="Salamov A."/>
            <person name="Young J."/>
            <person name="Aguilar M."/>
            <person name="Claverie J.M."/>
            <person name="Frickenhaus S."/>
            <person name="Gonzalez K."/>
            <person name="Herman E.K."/>
            <person name="Lin Y.C."/>
            <person name="Napier J."/>
            <person name="Ogata H."/>
            <person name="Sarno A.F."/>
            <person name="Shmutz J."/>
            <person name="Schroeder D."/>
            <person name="de Vargas C."/>
            <person name="Verret F."/>
            <person name="von Dassow P."/>
            <person name="Valentin K."/>
            <person name="Van de Peer Y."/>
            <person name="Wheeler G."/>
            <person name="Dacks J.B."/>
            <person name="Delwiche C.F."/>
            <person name="Dyhrman S.T."/>
            <person name="Glockner G."/>
            <person name="John U."/>
            <person name="Richards T."/>
            <person name="Worden A.Z."/>
            <person name="Zhang X."/>
            <person name="Grigoriev I.V."/>
            <person name="Allen A.E."/>
            <person name="Bidle K."/>
            <person name="Borodovsky M."/>
            <person name="Bowler C."/>
            <person name="Brownlee C."/>
            <person name="Cock J.M."/>
            <person name="Elias M."/>
            <person name="Gladyshev V.N."/>
            <person name="Groth M."/>
            <person name="Guda C."/>
            <person name="Hadaegh A."/>
            <person name="Iglesias-Rodriguez M.D."/>
            <person name="Jenkins J."/>
            <person name="Jones B.M."/>
            <person name="Lawson T."/>
            <person name="Leese F."/>
            <person name="Lindquist E."/>
            <person name="Lobanov A."/>
            <person name="Lomsadze A."/>
            <person name="Malik S.B."/>
            <person name="Marsh M.E."/>
            <person name="Mackinder L."/>
            <person name="Mock T."/>
            <person name="Mueller-Roeber B."/>
            <person name="Pagarete A."/>
            <person name="Parker M."/>
            <person name="Probert I."/>
            <person name="Quesneville H."/>
            <person name="Raines C."/>
            <person name="Rensing S.A."/>
            <person name="Riano-Pachon D.M."/>
            <person name="Richier S."/>
            <person name="Rokitta S."/>
            <person name="Shiraiwa Y."/>
            <person name="Soanes D.M."/>
            <person name="van der Giezen M."/>
            <person name="Wahlund T.M."/>
            <person name="Williams B."/>
            <person name="Wilson W."/>
            <person name="Wolfe G."/>
            <person name="Wurch L.L."/>
        </authorList>
    </citation>
    <scope>NUCLEOTIDE SEQUENCE</scope>
</reference>
<evidence type="ECO:0000313" key="4">
    <source>
        <dbReference type="Proteomes" id="UP000013827"/>
    </source>
</evidence>
<proteinExistence type="predicted"/>
<feature type="domain" description="Isopenicillin N synthase-like Fe(2+) 2OG dioxygenase" evidence="1">
    <location>
        <begin position="216"/>
        <end position="310"/>
    </location>
</feature>
<dbReference type="InterPro" id="IPR026992">
    <property type="entry name" value="DIOX_N"/>
</dbReference>
<dbReference type="STRING" id="2903.R1FGA6"/>
<dbReference type="InterPro" id="IPR050231">
    <property type="entry name" value="Iron_ascorbate_oxido_reductase"/>
</dbReference>
<dbReference type="HOGENOM" id="CLU_736589_0_0_1"/>
<dbReference type="SUPFAM" id="SSF51197">
    <property type="entry name" value="Clavaminate synthase-like"/>
    <property type="match status" value="1"/>
</dbReference>
<dbReference type="PaxDb" id="2903-EOD38080"/>
<dbReference type="Proteomes" id="UP000013827">
    <property type="component" value="Unassembled WGS sequence"/>
</dbReference>
<dbReference type="PANTHER" id="PTHR47990">
    <property type="entry name" value="2-OXOGLUTARATE (2OG) AND FE(II)-DEPENDENT OXYGENASE SUPERFAMILY PROTEIN-RELATED"/>
    <property type="match status" value="1"/>
</dbReference>
<dbReference type="InterPro" id="IPR044861">
    <property type="entry name" value="IPNS-like_FE2OG_OXY"/>
</dbReference>
<organism evidence="3 4">
    <name type="scientific">Emiliania huxleyi (strain CCMP1516)</name>
    <dbReference type="NCBI Taxonomy" id="280463"/>
    <lineage>
        <taxon>Eukaryota</taxon>
        <taxon>Haptista</taxon>
        <taxon>Haptophyta</taxon>
        <taxon>Prymnesiophyceae</taxon>
        <taxon>Isochrysidales</taxon>
        <taxon>Noelaerhabdaceae</taxon>
        <taxon>Emiliania</taxon>
    </lineage>
</organism>
<dbReference type="Pfam" id="PF03171">
    <property type="entry name" value="2OG-FeII_Oxy"/>
    <property type="match status" value="1"/>
</dbReference>
<sequence length="376" mass="40621">MMFVAALSAATSEETRFCESESVVLPVIDLAVADEAQTSAALTAAASEHGFMLVVGHGIASAAAEAAQSLQHRLETSTPEQLMSWRRNKVGYGPGLQHAKHNSSRKTLEGKYEALQREDFVFVSPDDATRKAAGDPHYSREAAAVWYGDVEPLCPDEALCAAFARHYRGAEGLAAQLLRLFARAVTGDADAWAAHARRHKSNLVGAYHRAGVAHERVSAHSDANLFTLIHYGSGGPDGLEIFDRGCAGWLRVRGAQLRDAHGADAGAPPLLLNIGDELAWLSNGRFLSTPHRVTDRSASPPARLALIYFFAASYDAVLEPHVRRGEVKRYDGARLAGRFTYNYRTASAAQRDAFDTWAKEAGLPAAEHMSTGKSEL</sequence>
<evidence type="ECO:0000259" key="2">
    <source>
        <dbReference type="Pfam" id="PF14226"/>
    </source>
</evidence>
<accession>A0A0D3KQP5</accession>
<dbReference type="Pfam" id="PF14226">
    <property type="entry name" value="DIOX_N"/>
    <property type="match status" value="1"/>
</dbReference>
<dbReference type="EnsemblProtists" id="EOD38080">
    <property type="protein sequence ID" value="EOD38080"/>
    <property type="gene ID" value="EMIHUDRAFT_200516"/>
</dbReference>
<evidence type="ECO:0000313" key="3">
    <source>
        <dbReference type="EnsemblProtists" id="EOD38080"/>
    </source>
</evidence>
<keyword evidence="4" id="KW-1185">Reference proteome</keyword>
<evidence type="ECO:0000259" key="1">
    <source>
        <dbReference type="Pfam" id="PF03171"/>
    </source>
</evidence>
<dbReference type="AlphaFoldDB" id="A0A0D3KQP5"/>
<dbReference type="eggNOG" id="KOG0143">
    <property type="taxonomic scope" value="Eukaryota"/>
</dbReference>
<feature type="domain" description="Non-haem dioxygenase N-terminal" evidence="2">
    <location>
        <begin position="25"/>
        <end position="126"/>
    </location>
</feature>
<dbReference type="Gene3D" id="2.60.120.330">
    <property type="entry name" value="B-lactam Antibiotic, Isopenicillin N Synthase, Chain"/>
    <property type="match status" value="1"/>
</dbReference>
<evidence type="ECO:0008006" key="5">
    <source>
        <dbReference type="Google" id="ProtNLM"/>
    </source>
</evidence>
<dbReference type="KEGG" id="ehx:EMIHUDRAFT_200516"/>
<dbReference type="RefSeq" id="XP_005790509.1">
    <property type="nucleotide sequence ID" value="XM_005790452.1"/>
</dbReference>
<name>A0A0D3KQP5_EMIH1</name>
<dbReference type="GeneID" id="17283350"/>